<dbReference type="EMBL" id="OU898276">
    <property type="protein sequence ID" value="CAG9827866.1"/>
    <property type="molecule type" value="Genomic_DNA"/>
</dbReference>
<evidence type="ECO:0000313" key="1">
    <source>
        <dbReference type="EMBL" id="CAG9827866.1"/>
    </source>
</evidence>
<protein>
    <submittedName>
        <fullName evidence="1">Uncharacterized protein</fullName>
    </submittedName>
</protein>
<name>A0A9N9SRJ7_DIABA</name>
<organism evidence="1 2">
    <name type="scientific">Diabrotica balteata</name>
    <name type="common">Banded cucumber beetle</name>
    <dbReference type="NCBI Taxonomy" id="107213"/>
    <lineage>
        <taxon>Eukaryota</taxon>
        <taxon>Metazoa</taxon>
        <taxon>Ecdysozoa</taxon>
        <taxon>Arthropoda</taxon>
        <taxon>Hexapoda</taxon>
        <taxon>Insecta</taxon>
        <taxon>Pterygota</taxon>
        <taxon>Neoptera</taxon>
        <taxon>Endopterygota</taxon>
        <taxon>Coleoptera</taxon>
        <taxon>Polyphaga</taxon>
        <taxon>Cucujiformia</taxon>
        <taxon>Chrysomeloidea</taxon>
        <taxon>Chrysomelidae</taxon>
        <taxon>Galerucinae</taxon>
        <taxon>Diabroticina</taxon>
        <taxon>Diabroticites</taxon>
        <taxon>Diabrotica</taxon>
    </lineage>
</organism>
<dbReference type="Proteomes" id="UP001153709">
    <property type="component" value="Chromosome 1"/>
</dbReference>
<gene>
    <name evidence="1" type="ORF">DIABBA_LOCUS1832</name>
</gene>
<sequence>MDSNFVPQKAKQLLLKNFGSSQDIDKFQTEVTDFYRRCIPYIELWEDSFGGADIYLMDWTESRIEWDEIEGSAEIINKIHASDDRQNINTDNLFDELSLTKVFIASKNDEWNSTTIQIDYVDKWVLLFTEIYYL</sequence>
<reference evidence="1" key="1">
    <citation type="submission" date="2022-01" db="EMBL/GenBank/DDBJ databases">
        <authorList>
            <person name="King R."/>
        </authorList>
    </citation>
    <scope>NUCLEOTIDE SEQUENCE</scope>
</reference>
<keyword evidence="2" id="KW-1185">Reference proteome</keyword>
<accession>A0A9N9SRJ7</accession>
<proteinExistence type="predicted"/>
<dbReference type="AlphaFoldDB" id="A0A9N9SRJ7"/>
<evidence type="ECO:0000313" key="2">
    <source>
        <dbReference type="Proteomes" id="UP001153709"/>
    </source>
</evidence>